<keyword evidence="3" id="KW-1185">Reference proteome</keyword>
<evidence type="ECO:0000313" key="3">
    <source>
        <dbReference type="Proteomes" id="UP000198706"/>
    </source>
</evidence>
<dbReference type="Pfam" id="PF03374">
    <property type="entry name" value="ANT"/>
    <property type="match status" value="1"/>
</dbReference>
<dbReference type="GO" id="GO:0003677">
    <property type="term" value="F:DNA binding"/>
    <property type="evidence" value="ECO:0007669"/>
    <property type="project" value="InterPro"/>
</dbReference>
<dbReference type="RefSeq" id="WP_084336871.1">
    <property type="nucleotide sequence ID" value="NZ_FNFD01000002.1"/>
</dbReference>
<name>A0A1G8V2J9_9PSED</name>
<reference evidence="2 3" key="1">
    <citation type="submission" date="2016-10" db="EMBL/GenBank/DDBJ databases">
        <authorList>
            <person name="de Groot N.N."/>
        </authorList>
    </citation>
    <scope>NUCLEOTIDE SEQUENCE [LARGE SCALE GENOMIC DNA]</scope>
    <source>
        <strain evidence="2 3">JCM 21544</strain>
    </source>
</reference>
<protein>
    <submittedName>
        <fullName evidence="2">Phage antirepressor protein KilAC domain-containing protein</fullName>
    </submittedName>
</protein>
<dbReference type="Proteomes" id="UP000198706">
    <property type="component" value="Unassembled WGS sequence"/>
</dbReference>
<proteinExistence type="predicted"/>
<accession>A0A1G8V2J9</accession>
<organism evidence="2 3">
    <name type="scientific">Pseudomonas indica</name>
    <dbReference type="NCBI Taxonomy" id="137658"/>
    <lineage>
        <taxon>Bacteria</taxon>
        <taxon>Pseudomonadati</taxon>
        <taxon>Pseudomonadota</taxon>
        <taxon>Gammaproteobacteria</taxon>
        <taxon>Pseudomonadales</taxon>
        <taxon>Pseudomonadaceae</taxon>
        <taxon>Pseudomonas</taxon>
    </lineage>
</organism>
<evidence type="ECO:0000259" key="1">
    <source>
        <dbReference type="Pfam" id="PF03374"/>
    </source>
</evidence>
<gene>
    <name evidence="2" type="ORF">SAMN05216186_10277</name>
</gene>
<sequence length="96" mass="11013">MHLDLQKAAKRLGLTRPKLIERMQAKGLLDSNNLPAHPVRDRAYLRIREGQWFHPQCGMQYSRSCKVTEAGVRWLAEQLGIDLPMPPPTPDRRDVA</sequence>
<dbReference type="InterPro" id="IPR005039">
    <property type="entry name" value="Ant_C"/>
</dbReference>
<dbReference type="EMBL" id="FNFD01000002">
    <property type="protein sequence ID" value="SDJ60278.1"/>
    <property type="molecule type" value="Genomic_DNA"/>
</dbReference>
<dbReference type="AlphaFoldDB" id="A0A1G8V2J9"/>
<evidence type="ECO:0000313" key="2">
    <source>
        <dbReference type="EMBL" id="SDJ60278.1"/>
    </source>
</evidence>
<feature type="domain" description="Antirepressor protein C-terminal" evidence="1">
    <location>
        <begin position="4"/>
        <end position="79"/>
    </location>
</feature>
<dbReference type="STRING" id="137658.SAMN05216186_10277"/>